<dbReference type="OrthoDB" id="1926521at2759"/>
<dbReference type="InterPro" id="IPR007650">
    <property type="entry name" value="Zf-FLZ_dom"/>
</dbReference>
<dbReference type="PROSITE" id="PS51795">
    <property type="entry name" value="ZF_FLZ"/>
    <property type="match status" value="1"/>
</dbReference>
<dbReference type="Pfam" id="PF04570">
    <property type="entry name" value="zf-FLZ"/>
    <property type="match status" value="1"/>
</dbReference>
<protein>
    <recommendedName>
        <fullName evidence="4">FLZ-type domain-containing protein</fullName>
    </recommendedName>
</protein>
<dbReference type="InterPro" id="IPR044604">
    <property type="entry name" value="FLZ12/13/14"/>
</dbReference>
<feature type="zinc finger region" description="FLZ-type" evidence="3">
    <location>
        <begin position="189"/>
        <end position="233"/>
    </location>
</feature>
<evidence type="ECO:0000313" key="5">
    <source>
        <dbReference type="EMBL" id="KAH7420523.1"/>
    </source>
</evidence>
<keyword evidence="6" id="KW-1185">Reference proteome</keyword>
<dbReference type="PANTHER" id="PTHR47208:SF1">
    <property type="entry name" value="OS02G0174800 PROTEIN"/>
    <property type="match status" value="1"/>
</dbReference>
<accession>A0A8T2TFA8</accession>
<comment type="similarity">
    <text evidence="1">Belongs to the FLZ family.</text>
</comment>
<dbReference type="GO" id="GO:0046872">
    <property type="term" value="F:metal ion binding"/>
    <property type="evidence" value="ECO:0007669"/>
    <property type="project" value="UniProtKB-KW"/>
</dbReference>
<evidence type="ECO:0000259" key="4">
    <source>
        <dbReference type="PROSITE" id="PS51795"/>
    </source>
</evidence>
<dbReference type="PANTHER" id="PTHR47208">
    <property type="entry name" value="OS02G0174800 PROTEIN"/>
    <property type="match status" value="1"/>
</dbReference>
<sequence>MHDFLLYRTSSNEHVHPNISSNVGPKGRPQLVVIGFDVGGQSNDLEMEECETPPCVPEQETRCNSVHSDQTRSPRSVLGSLLAKQKVDASYGDQEEQDEVVRKDEMQLKVPPLLHESNSKALISTLAAESEKVCPSMSDFNLESGNSADSIYNYGVDVSHGNEKDLPQSIFCAASPYSTCCSLDLSGCHFLSLCFFCKCSLTNGKDVYMYKGNKAFCSVECRYQQIVLDEFRERQTASAGCFVQPLNQTTKMYGGASTATA</sequence>
<organism evidence="5 6">
    <name type="scientific">Ceratopteris richardii</name>
    <name type="common">Triangle waterfern</name>
    <dbReference type="NCBI Taxonomy" id="49495"/>
    <lineage>
        <taxon>Eukaryota</taxon>
        <taxon>Viridiplantae</taxon>
        <taxon>Streptophyta</taxon>
        <taxon>Embryophyta</taxon>
        <taxon>Tracheophyta</taxon>
        <taxon>Polypodiopsida</taxon>
        <taxon>Polypodiidae</taxon>
        <taxon>Polypodiales</taxon>
        <taxon>Pteridineae</taxon>
        <taxon>Pteridaceae</taxon>
        <taxon>Parkerioideae</taxon>
        <taxon>Ceratopteris</taxon>
    </lineage>
</organism>
<dbReference type="AlphaFoldDB" id="A0A8T2TFA8"/>
<keyword evidence="2" id="KW-0479">Metal-binding</keyword>
<dbReference type="Proteomes" id="UP000825935">
    <property type="component" value="Chromosome 13"/>
</dbReference>
<gene>
    <name evidence="5" type="ORF">KP509_13G011100</name>
</gene>
<feature type="domain" description="FLZ-type" evidence="4">
    <location>
        <begin position="189"/>
        <end position="233"/>
    </location>
</feature>
<evidence type="ECO:0000256" key="2">
    <source>
        <dbReference type="ARBA" id="ARBA00022723"/>
    </source>
</evidence>
<evidence type="ECO:0000256" key="1">
    <source>
        <dbReference type="ARBA" id="ARBA00009374"/>
    </source>
</evidence>
<comment type="caution">
    <text evidence="5">The sequence shown here is derived from an EMBL/GenBank/DDBJ whole genome shotgun (WGS) entry which is preliminary data.</text>
</comment>
<reference evidence="5" key="1">
    <citation type="submission" date="2021-08" db="EMBL/GenBank/DDBJ databases">
        <title>WGS assembly of Ceratopteris richardii.</title>
        <authorList>
            <person name="Marchant D.B."/>
            <person name="Chen G."/>
            <person name="Jenkins J."/>
            <person name="Shu S."/>
            <person name="Leebens-Mack J."/>
            <person name="Grimwood J."/>
            <person name="Schmutz J."/>
            <person name="Soltis P."/>
            <person name="Soltis D."/>
            <person name="Chen Z.-H."/>
        </authorList>
    </citation>
    <scope>NUCLEOTIDE SEQUENCE</scope>
    <source>
        <strain evidence="5">Whitten #5841</strain>
        <tissue evidence="5">Leaf</tissue>
    </source>
</reference>
<evidence type="ECO:0000313" key="6">
    <source>
        <dbReference type="Proteomes" id="UP000825935"/>
    </source>
</evidence>
<proteinExistence type="inferred from homology"/>
<name>A0A8T2TFA8_CERRI</name>
<dbReference type="EMBL" id="CM035418">
    <property type="protein sequence ID" value="KAH7420523.1"/>
    <property type="molecule type" value="Genomic_DNA"/>
</dbReference>
<evidence type="ECO:0000256" key="3">
    <source>
        <dbReference type="PROSITE-ProRule" id="PRU01131"/>
    </source>
</evidence>